<gene>
    <name evidence="1" type="ORF">ERS013201_00247</name>
</gene>
<sequence>MLPILLSSGGTVQTSLSISKWDRRANRSSDSLLPHNIVIKCRFLIDVPALLRSRAIQILANSGSVSTLSPSFAASPTSCCRIFSKCVPSIRNFDLQKFKQARIFEKAEFAILGFLRAMSSNHIIHSRAVIFSTSTSWNAG</sequence>
<evidence type="ECO:0000313" key="2">
    <source>
        <dbReference type="Proteomes" id="UP000046067"/>
    </source>
</evidence>
<evidence type="ECO:0000313" key="1">
    <source>
        <dbReference type="EMBL" id="CSB55208.1"/>
    </source>
</evidence>
<dbReference type="Proteomes" id="UP000046067">
    <property type="component" value="Unassembled WGS sequence"/>
</dbReference>
<accession>A0A655URF4</accession>
<dbReference type="AlphaFoldDB" id="A0A655URF4"/>
<name>A0A655URF4_VIBCL</name>
<reference evidence="1 2" key="1">
    <citation type="submission" date="2015-07" db="EMBL/GenBank/DDBJ databases">
        <authorList>
            <consortium name="Pathogen Informatics"/>
        </authorList>
    </citation>
    <scope>NUCLEOTIDE SEQUENCE [LARGE SCALE GENOMIC DNA]</scope>
    <source>
        <strain evidence="1 2">A325</strain>
    </source>
</reference>
<dbReference type="EMBL" id="CWQJ01000001">
    <property type="protein sequence ID" value="CSB55208.1"/>
    <property type="molecule type" value="Genomic_DNA"/>
</dbReference>
<protein>
    <submittedName>
        <fullName evidence="1">Uncharacterized protein</fullName>
    </submittedName>
</protein>
<proteinExistence type="predicted"/>
<organism evidence="1 2">
    <name type="scientific">Vibrio cholerae</name>
    <dbReference type="NCBI Taxonomy" id="666"/>
    <lineage>
        <taxon>Bacteria</taxon>
        <taxon>Pseudomonadati</taxon>
        <taxon>Pseudomonadota</taxon>
        <taxon>Gammaproteobacteria</taxon>
        <taxon>Vibrionales</taxon>
        <taxon>Vibrionaceae</taxon>
        <taxon>Vibrio</taxon>
    </lineage>
</organism>